<dbReference type="Proteomes" id="UP000649829">
    <property type="component" value="Unassembled WGS sequence"/>
</dbReference>
<dbReference type="GO" id="GO:0016616">
    <property type="term" value="F:oxidoreductase activity, acting on the CH-OH group of donors, NAD or NADP as acceptor"/>
    <property type="evidence" value="ECO:0007669"/>
    <property type="project" value="TreeGrafter"/>
</dbReference>
<name>A0A917T7V6_9RHOB</name>
<gene>
    <name evidence="2" type="ORF">GCM10011534_38320</name>
</gene>
<sequence>MSAGTSHTAGLRRALVTGGAAGIGWAICRELAAAGVLCAVADIDAEKAGNRAAELGAGHVALGVDLSDPAAALALPARAAEALGGLDIVINNAGITDTSGRRIGEIPAVDFARLVAVNLASVEGICRAALDLLPKGGVVVNLASGAAFRPIALRGAYSATKAGVLALTETLDREAARRGQRVTAVAPGFVRTELVEGLIANGRLDATAAAARVPLGRLGEPEDIARAVAFLISPEGAPLAGHHLLVDGGSAAAAGAARPDGQPGPGRRSDRIAILGEGPAAEHLAARAGHRALRVAAPEALAGTVAGAVIDTRGLTALSASAALTDAHALAAALDDAGGASGLSILFLTGGAATTRAALGMLARTMALEWGARGHRVNALDWEGPTLTGLTGPAVWLSGAEAGYVTGQIVRAGPPREGPTPE</sequence>
<dbReference type="InterPro" id="IPR002347">
    <property type="entry name" value="SDR_fam"/>
</dbReference>
<dbReference type="CDD" id="cd05233">
    <property type="entry name" value="SDR_c"/>
    <property type="match status" value="1"/>
</dbReference>
<dbReference type="PANTHER" id="PTHR42760">
    <property type="entry name" value="SHORT-CHAIN DEHYDROGENASES/REDUCTASES FAMILY MEMBER"/>
    <property type="match status" value="1"/>
</dbReference>
<protein>
    <recommendedName>
        <fullName evidence="4">Short-chain dehydrogenase</fullName>
    </recommendedName>
</protein>
<proteinExistence type="inferred from homology"/>
<dbReference type="Gene3D" id="3.40.50.720">
    <property type="entry name" value="NAD(P)-binding Rossmann-like Domain"/>
    <property type="match status" value="2"/>
</dbReference>
<dbReference type="SUPFAM" id="SSF51735">
    <property type="entry name" value="NAD(P)-binding Rossmann-fold domains"/>
    <property type="match status" value="2"/>
</dbReference>
<dbReference type="InterPro" id="IPR036291">
    <property type="entry name" value="NAD(P)-bd_dom_sf"/>
</dbReference>
<keyword evidence="3" id="KW-1185">Reference proteome</keyword>
<comment type="similarity">
    <text evidence="1">Belongs to the short-chain dehydrogenases/reductases (SDR) family.</text>
</comment>
<dbReference type="PRINTS" id="PR00080">
    <property type="entry name" value="SDRFAMILY"/>
</dbReference>
<dbReference type="AlphaFoldDB" id="A0A917T7V6"/>
<reference evidence="2" key="1">
    <citation type="journal article" date="2014" name="Int. J. Syst. Evol. Microbiol.">
        <title>Complete genome sequence of Corynebacterium casei LMG S-19264T (=DSM 44701T), isolated from a smear-ripened cheese.</title>
        <authorList>
            <consortium name="US DOE Joint Genome Institute (JGI-PGF)"/>
            <person name="Walter F."/>
            <person name="Albersmeier A."/>
            <person name="Kalinowski J."/>
            <person name="Ruckert C."/>
        </authorList>
    </citation>
    <scope>NUCLEOTIDE SEQUENCE</scope>
    <source>
        <strain evidence="2">CGMCC 1.6293</strain>
    </source>
</reference>
<evidence type="ECO:0000313" key="2">
    <source>
        <dbReference type="EMBL" id="GGM12510.1"/>
    </source>
</evidence>
<comment type="caution">
    <text evidence="2">The sequence shown here is derived from an EMBL/GenBank/DDBJ whole genome shotgun (WGS) entry which is preliminary data.</text>
</comment>
<dbReference type="PRINTS" id="PR00081">
    <property type="entry name" value="GDHRDH"/>
</dbReference>
<dbReference type="Pfam" id="PF13561">
    <property type="entry name" value="adh_short_C2"/>
    <property type="match status" value="1"/>
</dbReference>
<evidence type="ECO:0000256" key="1">
    <source>
        <dbReference type="ARBA" id="ARBA00006484"/>
    </source>
</evidence>
<organism evidence="2 3">
    <name type="scientific">Pseudooceanicola nanhaiensis</name>
    <dbReference type="NCBI Taxonomy" id="375761"/>
    <lineage>
        <taxon>Bacteria</taxon>
        <taxon>Pseudomonadati</taxon>
        <taxon>Pseudomonadota</taxon>
        <taxon>Alphaproteobacteria</taxon>
        <taxon>Rhodobacterales</taxon>
        <taxon>Paracoccaceae</taxon>
        <taxon>Pseudooceanicola</taxon>
    </lineage>
</organism>
<dbReference type="EMBL" id="BMLF01000004">
    <property type="protein sequence ID" value="GGM12510.1"/>
    <property type="molecule type" value="Genomic_DNA"/>
</dbReference>
<dbReference type="FunFam" id="3.40.50.720:FF:000084">
    <property type="entry name" value="Short-chain dehydrogenase reductase"/>
    <property type="match status" value="1"/>
</dbReference>
<evidence type="ECO:0000313" key="3">
    <source>
        <dbReference type="Proteomes" id="UP000649829"/>
    </source>
</evidence>
<reference evidence="2" key="2">
    <citation type="submission" date="2020-09" db="EMBL/GenBank/DDBJ databases">
        <authorList>
            <person name="Sun Q."/>
            <person name="Zhou Y."/>
        </authorList>
    </citation>
    <scope>NUCLEOTIDE SEQUENCE</scope>
    <source>
        <strain evidence="2">CGMCC 1.6293</strain>
    </source>
</reference>
<dbReference type="RefSeq" id="WP_051630926.1">
    <property type="nucleotide sequence ID" value="NZ_BMLF01000004.1"/>
</dbReference>
<dbReference type="GO" id="GO:0030497">
    <property type="term" value="P:fatty acid elongation"/>
    <property type="evidence" value="ECO:0007669"/>
    <property type="project" value="TreeGrafter"/>
</dbReference>
<dbReference type="PANTHER" id="PTHR42760:SF135">
    <property type="entry name" value="BLL7886 PROTEIN"/>
    <property type="match status" value="1"/>
</dbReference>
<accession>A0A917T7V6</accession>
<evidence type="ECO:0008006" key="4">
    <source>
        <dbReference type="Google" id="ProtNLM"/>
    </source>
</evidence>